<gene>
    <name evidence="1" type="ORF">L3Q82_004478</name>
</gene>
<keyword evidence="2" id="KW-1185">Reference proteome</keyword>
<accession>A0ACB8VKC7</accession>
<organism evidence="1 2">
    <name type="scientific">Scortum barcoo</name>
    <name type="common">barcoo grunter</name>
    <dbReference type="NCBI Taxonomy" id="214431"/>
    <lineage>
        <taxon>Eukaryota</taxon>
        <taxon>Metazoa</taxon>
        <taxon>Chordata</taxon>
        <taxon>Craniata</taxon>
        <taxon>Vertebrata</taxon>
        <taxon>Euteleostomi</taxon>
        <taxon>Actinopterygii</taxon>
        <taxon>Neopterygii</taxon>
        <taxon>Teleostei</taxon>
        <taxon>Neoteleostei</taxon>
        <taxon>Acanthomorphata</taxon>
        <taxon>Eupercaria</taxon>
        <taxon>Centrarchiformes</taxon>
        <taxon>Terapontoidei</taxon>
        <taxon>Terapontidae</taxon>
        <taxon>Scortum</taxon>
    </lineage>
</organism>
<protein>
    <submittedName>
        <fullName evidence="1">Uncharacterized protein</fullName>
    </submittedName>
</protein>
<dbReference type="Proteomes" id="UP000831701">
    <property type="component" value="Chromosome 20"/>
</dbReference>
<sequence length="158" mass="17746">MAVHQRSPSNLTELERICKEEEWQRIPKSRAWWHRARKKKKSINAALRFQPWSIETHLVVNRDIALVSLTSLTFAGFSVSLPLSASQKYLQHKDHIVSLTIRVSHGKRVTGQTKSGSQAHHGERKNKDRYVASPRIGVTRGPTLEPGLGNGVGAAARR</sequence>
<evidence type="ECO:0000313" key="2">
    <source>
        <dbReference type="Proteomes" id="UP000831701"/>
    </source>
</evidence>
<evidence type="ECO:0000313" key="1">
    <source>
        <dbReference type="EMBL" id="KAI3355930.1"/>
    </source>
</evidence>
<reference evidence="1" key="1">
    <citation type="submission" date="2022-04" db="EMBL/GenBank/DDBJ databases">
        <title>Jade perch genome.</title>
        <authorList>
            <person name="Chao B."/>
        </authorList>
    </citation>
    <scope>NUCLEOTIDE SEQUENCE</scope>
    <source>
        <strain evidence="1">CB-2022</strain>
    </source>
</reference>
<name>A0ACB8VKC7_9TELE</name>
<comment type="caution">
    <text evidence="1">The sequence shown here is derived from an EMBL/GenBank/DDBJ whole genome shotgun (WGS) entry which is preliminary data.</text>
</comment>
<dbReference type="EMBL" id="CM041550">
    <property type="protein sequence ID" value="KAI3355930.1"/>
    <property type="molecule type" value="Genomic_DNA"/>
</dbReference>
<proteinExistence type="predicted"/>